<dbReference type="RefSeq" id="WP_058520044.1">
    <property type="nucleotide sequence ID" value="NZ_CAAAIP010000001.1"/>
</dbReference>
<protein>
    <submittedName>
        <fullName evidence="1">Uncharacterized protein</fullName>
    </submittedName>
</protein>
<dbReference type="Proteomes" id="UP000054693">
    <property type="component" value="Unassembled WGS sequence"/>
</dbReference>
<evidence type="ECO:0000313" key="1">
    <source>
        <dbReference type="EMBL" id="KTD72961.1"/>
    </source>
</evidence>
<dbReference type="OrthoDB" id="5653311at2"/>
<evidence type="ECO:0000313" key="2">
    <source>
        <dbReference type="Proteomes" id="UP000054693"/>
    </source>
</evidence>
<proteinExistence type="predicted"/>
<accession>A0A0W0ZV02</accession>
<comment type="caution">
    <text evidence="1">The sequence shown here is derived from an EMBL/GenBank/DDBJ whole genome shotgun (WGS) entry which is preliminary data.</text>
</comment>
<keyword evidence="2" id="KW-1185">Reference proteome</keyword>
<reference evidence="1 2" key="1">
    <citation type="submission" date="2015-11" db="EMBL/GenBank/DDBJ databases">
        <title>Genomic analysis of 38 Legionella species identifies large and diverse effector repertoires.</title>
        <authorList>
            <person name="Burstein D."/>
            <person name="Amaro F."/>
            <person name="Zusman T."/>
            <person name="Lifshitz Z."/>
            <person name="Cohen O."/>
            <person name="Gilbert J.A."/>
            <person name="Pupko T."/>
            <person name="Shuman H.A."/>
            <person name="Segal G."/>
        </authorList>
    </citation>
    <scope>NUCLEOTIDE SEQUENCE [LARGE SCALE GENOMIC DNA]</scope>
    <source>
        <strain evidence="1 2">ATCC 49180</strain>
    </source>
</reference>
<dbReference type="PATRIC" id="fig|40335.7.peg.848"/>
<sequence>MTKPIVLSIDDEKKRKRILQAYNEFMTQQNAQPQVFDSLDEFKKSQLYQEISEEEQEQLKQYKGKNVVVLVFETPEQAIEFIQQIQQKNLINKTQADTLIENLEALNESQYKSGMR</sequence>
<dbReference type="EMBL" id="LNZA01000001">
    <property type="protein sequence ID" value="KTD72961.1"/>
    <property type="molecule type" value="Genomic_DNA"/>
</dbReference>
<dbReference type="AlphaFoldDB" id="A0A0W0ZV02"/>
<organism evidence="1 2">
    <name type="scientific">Legionella tucsonensis</name>
    <dbReference type="NCBI Taxonomy" id="40335"/>
    <lineage>
        <taxon>Bacteria</taxon>
        <taxon>Pseudomonadati</taxon>
        <taxon>Pseudomonadota</taxon>
        <taxon>Gammaproteobacteria</taxon>
        <taxon>Legionellales</taxon>
        <taxon>Legionellaceae</taxon>
        <taxon>Legionella</taxon>
    </lineage>
</organism>
<name>A0A0W0ZV02_9GAMM</name>
<gene>
    <name evidence="1" type="ORF">Ltuc_0808</name>
</gene>